<dbReference type="Gene3D" id="3.40.50.300">
    <property type="entry name" value="P-loop containing nucleotide triphosphate hydrolases"/>
    <property type="match status" value="1"/>
</dbReference>
<evidence type="ECO:0000256" key="6">
    <source>
        <dbReference type="ARBA" id="ARBA00023125"/>
    </source>
</evidence>
<evidence type="ECO:0000256" key="11">
    <source>
        <dbReference type="SAM" id="MobiDB-lite"/>
    </source>
</evidence>
<dbReference type="SMART" id="SM00534">
    <property type="entry name" value="MUTSac"/>
    <property type="match status" value="1"/>
</dbReference>
<dbReference type="Gene3D" id="3.40.1170.10">
    <property type="entry name" value="DNA repair protein MutS, domain I"/>
    <property type="match status" value="1"/>
</dbReference>
<dbReference type="InterPro" id="IPR000432">
    <property type="entry name" value="DNA_mismatch_repair_MutS_C"/>
</dbReference>
<keyword evidence="14" id="KW-1185">Reference proteome</keyword>
<dbReference type="InterPro" id="IPR016151">
    <property type="entry name" value="DNA_mismatch_repair_MutS_N"/>
</dbReference>
<organism evidence="13 14">
    <name type="scientific">Maritalea mediterranea</name>
    <dbReference type="NCBI Taxonomy" id="2909667"/>
    <lineage>
        <taxon>Bacteria</taxon>
        <taxon>Pseudomonadati</taxon>
        <taxon>Pseudomonadota</taxon>
        <taxon>Alphaproteobacteria</taxon>
        <taxon>Hyphomicrobiales</taxon>
        <taxon>Devosiaceae</taxon>
        <taxon>Maritalea</taxon>
    </lineage>
</organism>
<dbReference type="Proteomes" id="UP001201217">
    <property type="component" value="Unassembled WGS sequence"/>
</dbReference>
<keyword evidence="4 9" id="KW-0227">DNA damage</keyword>
<keyword evidence="6 9" id="KW-0238">DNA-binding</keyword>
<dbReference type="PANTHER" id="PTHR11361">
    <property type="entry name" value="DNA MISMATCH REPAIR PROTEIN MUTS FAMILY MEMBER"/>
    <property type="match status" value="1"/>
</dbReference>
<dbReference type="SUPFAM" id="SSF55271">
    <property type="entry name" value="DNA repair protein MutS, domain I"/>
    <property type="match status" value="1"/>
</dbReference>
<dbReference type="Gene3D" id="6.10.140.430">
    <property type="match status" value="1"/>
</dbReference>
<evidence type="ECO:0000313" key="13">
    <source>
        <dbReference type="EMBL" id="MCF4096988.1"/>
    </source>
</evidence>
<protein>
    <recommendedName>
        <fullName evidence="2 9">DNA mismatch repair protein MutS</fullName>
    </recommendedName>
</protein>
<dbReference type="InterPro" id="IPR005748">
    <property type="entry name" value="DNA_mismatch_repair_MutS"/>
</dbReference>
<dbReference type="Gene3D" id="1.10.1420.10">
    <property type="match status" value="2"/>
</dbReference>
<feature type="binding site" evidence="9">
    <location>
        <begin position="690"/>
        <end position="697"/>
    </location>
    <ligand>
        <name>ATP</name>
        <dbReference type="ChEBI" id="CHEBI:30616"/>
    </ligand>
</feature>
<dbReference type="InterPro" id="IPR017261">
    <property type="entry name" value="DNA_mismatch_repair_MutS/MSH"/>
</dbReference>
<feature type="compositionally biased region" description="Basic and acidic residues" evidence="11">
    <location>
        <begin position="9"/>
        <end position="21"/>
    </location>
</feature>
<evidence type="ECO:0000256" key="5">
    <source>
        <dbReference type="ARBA" id="ARBA00022840"/>
    </source>
</evidence>
<reference evidence="13 14" key="1">
    <citation type="submission" date="2022-01" db="EMBL/GenBank/DDBJ databases">
        <title>Maritalea mediterranea sp. nov., isolated from marine plastic residues from the Malva-rosa beach (Valencia, Spain).</title>
        <authorList>
            <person name="Vidal-Verdu A."/>
            <person name="Molina-Menor E."/>
            <person name="Pascual J."/>
            <person name="Pereto J."/>
            <person name="Porcar M."/>
        </authorList>
    </citation>
    <scope>NUCLEOTIDE SEQUENCE [LARGE SCALE GENOMIC DNA]</scope>
    <source>
        <strain evidence="13 14">P4.10X</strain>
    </source>
</reference>
<accession>A0ABS9E2H7</accession>
<evidence type="ECO:0000256" key="7">
    <source>
        <dbReference type="ARBA" id="ARBA00023204"/>
    </source>
</evidence>
<comment type="similarity">
    <text evidence="1 9 10">Belongs to the DNA mismatch repair MutS family.</text>
</comment>
<evidence type="ECO:0000256" key="9">
    <source>
        <dbReference type="HAMAP-Rule" id="MF_00096"/>
    </source>
</evidence>
<evidence type="ECO:0000313" key="14">
    <source>
        <dbReference type="Proteomes" id="UP001201217"/>
    </source>
</evidence>
<feature type="region of interest" description="Disordered" evidence="11">
    <location>
        <begin position="1"/>
        <end position="55"/>
    </location>
</feature>
<dbReference type="SUPFAM" id="SSF52540">
    <property type="entry name" value="P-loop containing nucleoside triphosphate hydrolases"/>
    <property type="match status" value="1"/>
</dbReference>
<dbReference type="PIRSF" id="PIRSF037677">
    <property type="entry name" value="DNA_mis_repair_Msh6"/>
    <property type="match status" value="1"/>
</dbReference>
<comment type="caution">
    <text evidence="13">The sequence shown here is derived from an EMBL/GenBank/DDBJ whole genome shotgun (WGS) entry which is preliminary data.</text>
</comment>
<keyword evidence="5 9" id="KW-0067">ATP-binding</keyword>
<evidence type="ECO:0000256" key="1">
    <source>
        <dbReference type="ARBA" id="ARBA00006271"/>
    </source>
</evidence>
<dbReference type="NCBIfam" id="NF003810">
    <property type="entry name" value="PRK05399.1"/>
    <property type="match status" value="1"/>
</dbReference>
<dbReference type="SUPFAM" id="SSF48334">
    <property type="entry name" value="DNA repair protein MutS, domain III"/>
    <property type="match status" value="1"/>
</dbReference>
<dbReference type="NCBIfam" id="TIGR01070">
    <property type="entry name" value="mutS1"/>
    <property type="match status" value="1"/>
</dbReference>
<dbReference type="InterPro" id="IPR036678">
    <property type="entry name" value="MutS_con_dom_sf"/>
</dbReference>
<evidence type="ECO:0000256" key="8">
    <source>
        <dbReference type="ARBA" id="ARBA00024647"/>
    </source>
</evidence>
<dbReference type="PROSITE" id="PS00486">
    <property type="entry name" value="DNA_MISMATCH_REPAIR_2"/>
    <property type="match status" value="1"/>
</dbReference>
<dbReference type="Pfam" id="PF05188">
    <property type="entry name" value="MutS_II"/>
    <property type="match status" value="1"/>
</dbReference>
<dbReference type="Pfam" id="PF01624">
    <property type="entry name" value="MutS_I"/>
    <property type="match status" value="1"/>
</dbReference>
<evidence type="ECO:0000259" key="12">
    <source>
        <dbReference type="PROSITE" id="PS00486"/>
    </source>
</evidence>
<evidence type="ECO:0000256" key="10">
    <source>
        <dbReference type="RuleBase" id="RU003756"/>
    </source>
</evidence>
<keyword evidence="7 9" id="KW-0234">DNA repair</keyword>
<evidence type="ECO:0000256" key="3">
    <source>
        <dbReference type="ARBA" id="ARBA00022741"/>
    </source>
</evidence>
<dbReference type="Pfam" id="PF00488">
    <property type="entry name" value="MutS_V"/>
    <property type="match status" value="1"/>
</dbReference>
<evidence type="ECO:0000256" key="2">
    <source>
        <dbReference type="ARBA" id="ARBA00021982"/>
    </source>
</evidence>
<dbReference type="InterPro" id="IPR007861">
    <property type="entry name" value="DNA_mismatch_repair_MutS_clamp"/>
</dbReference>
<dbReference type="InterPro" id="IPR045076">
    <property type="entry name" value="MutS"/>
</dbReference>
<dbReference type="Gene3D" id="3.30.420.110">
    <property type="entry name" value="MutS, connector domain"/>
    <property type="match status" value="1"/>
</dbReference>
<dbReference type="InterPro" id="IPR007695">
    <property type="entry name" value="DNA_mismatch_repair_MutS-lik_N"/>
</dbReference>
<name>A0ABS9E2H7_9HYPH</name>
<dbReference type="SMART" id="SM00533">
    <property type="entry name" value="MUTSd"/>
    <property type="match status" value="1"/>
</dbReference>
<dbReference type="CDD" id="cd03284">
    <property type="entry name" value="ABC_MutS1"/>
    <property type="match status" value="1"/>
</dbReference>
<dbReference type="InterPro" id="IPR027417">
    <property type="entry name" value="P-loop_NTPase"/>
</dbReference>
<feature type="domain" description="DNA mismatch repair proteins mutS family" evidence="12">
    <location>
        <begin position="764"/>
        <end position="780"/>
    </location>
</feature>
<keyword evidence="3 9" id="KW-0547">Nucleotide-binding</keyword>
<sequence>MTDNGHSNAKPDDLRADDEKPAALAHDIEQEEYGAGEPPKKPKKSKKPASGGSQPTPMMAQYLEIKAVNPDCLLFYRMGDFYELFFDDAEIAAQALGIALTKRGKHLDEDIPMCGVPVHAAQDYLKKLIAQGFRVAVCEQMEDPAEAKKRGSKAVVKRDVVRLVTPGTITEDDLLPTGNNNYVATLAMLRHGEKDFAICYADISTGDLFYSEIAADVISDELARIEPRELVLTAATREALVEAGGVPASADIQLAEERTELFDSDLAGDRIAKYFAADQLDPSAYSRLVRAAIGALIGYIDETQRGAQVPLRLPRVGGANAMMIDAATRSSLELLRTNRGETKGALRHCLDNCVTAGGSRLLSARIAAPLADPQAINDRLDMLDDFARNSLLITDIRGRLKAAPDLVRALTRLSLDRGGPRDMAAIGASAIAAGHLLAPLSQIQNPSIGVQKIVAALEASPQDLADHLARALKEELPLLPRDGGFVAKGYSPELDEYRTLATESRQIIAALQANYAELSGIKSIKVKHNNVLGYFVEVPASHGDKMMGAPLNETFIHRQTLANVVRFTTHELSELQGKITRASEAAVAIEQGIFTLLRQEILAETKALQHVADALAELDFVTAMALLGLERNYSRPKIDNSTAFEIEAGRHPVVEMMLQKEGTTNFVANDCDLSGPEAAGEVGALWLITGPNMGGKSTYLRQNALIAIMAQMGIYVPARSAHIGVVDRIFSRVGAADDIAHGRSTFMVEMVETAAILNRATARSLVVLDEIGRGTATFDGLSIAWAAVEALHGNTKCRALFATHYHELTALSERLDRVSNHTMKVREWEGDVVFLHEVAKGTADRSYGIQVAKLAGLPDHVVTRAQEVLDILEKREAGSMEEGMSQLPLFAARPQPKVEKRQDLLAERMKSINPDEMTPRQAIDLMYELKKLSRDNA</sequence>
<gene>
    <name evidence="9 13" type="primary">mutS</name>
    <name evidence="13" type="ORF">L1I42_00630</name>
</gene>
<dbReference type="InterPro" id="IPR036187">
    <property type="entry name" value="DNA_mismatch_repair_MutS_sf"/>
</dbReference>
<dbReference type="Pfam" id="PF05192">
    <property type="entry name" value="MutS_III"/>
    <property type="match status" value="1"/>
</dbReference>
<evidence type="ECO:0000256" key="4">
    <source>
        <dbReference type="ARBA" id="ARBA00022763"/>
    </source>
</evidence>
<dbReference type="SUPFAM" id="SSF53150">
    <property type="entry name" value="DNA repair protein MutS, domain II"/>
    <property type="match status" value="1"/>
</dbReference>
<proteinExistence type="inferred from homology"/>
<dbReference type="HAMAP" id="MF_00096">
    <property type="entry name" value="MutS"/>
    <property type="match status" value="1"/>
</dbReference>
<dbReference type="EMBL" id="JAKGTI010000001">
    <property type="protein sequence ID" value="MCF4096988.1"/>
    <property type="molecule type" value="Genomic_DNA"/>
</dbReference>
<dbReference type="PANTHER" id="PTHR11361:SF34">
    <property type="entry name" value="DNA MISMATCH REPAIR PROTEIN MSH1, MITOCHONDRIAL"/>
    <property type="match status" value="1"/>
</dbReference>
<dbReference type="InterPro" id="IPR007860">
    <property type="entry name" value="DNA_mmatch_repair_MutS_con_dom"/>
</dbReference>
<dbReference type="Pfam" id="PF05190">
    <property type="entry name" value="MutS_IV"/>
    <property type="match status" value="1"/>
</dbReference>
<comment type="function">
    <text evidence="8 9">This protein is involved in the repair of mismatches in DNA. It is possible that it carries out the mismatch recognition step. This protein has a weak ATPase activity.</text>
</comment>
<dbReference type="InterPro" id="IPR007696">
    <property type="entry name" value="DNA_mismatch_repair_MutS_core"/>
</dbReference>